<evidence type="ECO:0008006" key="4">
    <source>
        <dbReference type="Google" id="ProtNLM"/>
    </source>
</evidence>
<keyword evidence="3" id="KW-1185">Reference proteome</keyword>
<dbReference type="AlphaFoldDB" id="A0AAV9USU4"/>
<feature type="compositionally biased region" description="Basic residues" evidence="1">
    <location>
        <begin position="378"/>
        <end position="387"/>
    </location>
</feature>
<evidence type="ECO:0000313" key="3">
    <source>
        <dbReference type="Proteomes" id="UP001373714"/>
    </source>
</evidence>
<reference evidence="2 3" key="1">
    <citation type="submission" date="2019-10" db="EMBL/GenBank/DDBJ databases">
        <authorList>
            <person name="Palmer J.M."/>
        </authorList>
    </citation>
    <scope>NUCLEOTIDE SEQUENCE [LARGE SCALE GENOMIC DNA]</scope>
    <source>
        <strain evidence="2 3">TWF730</strain>
    </source>
</reference>
<gene>
    <name evidence="2" type="ORF">TWF730_009810</name>
</gene>
<proteinExistence type="predicted"/>
<evidence type="ECO:0000313" key="2">
    <source>
        <dbReference type="EMBL" id="KAK6349050.1"/>
    </source>
</evidence>
<dbReference type="Proteomes" id="UP001373714">
    <property type="component" value="Unassembled WGS sequence"/>
</dbReference>
<feature type="compositionally biased region" description="Polar residues" evidence="1">
    <location>
        <begin position="359"/>
        <end position="369"/>
    </location>
</feature>
<protein>
    <recommendedName>
        <fullName evidence="4">MYND-type domain-containing protein</fullName>
    </recommendedName>
</protein>
<feature type="compositionally biased region" description="Acidic residues" evidence="1">
    <location>
        <begin position="408"/>
        <end position="427"/>
    </location>
</feature>
<evidence type="ECO:0000256" key="1">
    <source>
        <dbReference type="SAM" id="MobiDB-lite"/>
    </source>
</evidence>
<sequence>MCCKGCKSVFYCCERHRQWHFQDHNEGCLEIQAAKANLEEAECAFVHQEDCPEYRDLKGMLAGIENGKAPGLEHKCFCTTFCARIMMARFSLISAYHNINTHRGVVNACNVAIATQFLGRCDPMSIRCVTTNLMLRVGSKQNAYDFIKFWLVNGDQYDCHAKQPVPFLTIRNSDAFEPPQGLLKAFEMVSVSPPVSFLIPLALVKLKLLIDIKNMHKLQILRGNLPFDIVHMIKQYFHSTDIMDKRHDIDRIDTFHGYEKVIDGLENDLDFLFETCGKAFGGKYIVWRCFFEQDLEQQAQKYPKEVKTIYNYSCDAWMETPGAYEWILKKLAIVCQREQNRKKAAAQVNALQNPACPTLDNTGTSSDTETVTRAEAKKKNKRRARRSVKKIIKYRSKGNRNTSFAADESGEETDTSFDSDYPDEEDFDSFVEDMGWIIDGGSNSFMDSVYYELDSDF</sequence>
<comment type="caution">
    <text evidence="2">The sequence shown here is derived from an EMBL/GenBank/DDBJ whole genome shotgun (WGS) entry which is preliminary data.</text>
</comment>
<accession>A0AAV9USU4</accession>
<name>A0AAV9USU4_9PEZI</name>
<dbReference type="EMBL" id="JAVHNS010000007">
    <property type="protein sequence ID" value="KAK6349050.1"/>
    <property type="molecule type" value="Genomic_DNA"/>
</dbReference>
<feature type="region of interest" description="Disordered" evidence="1">
    <location>
        <begin position="401"/>
        <end position="427"/>
    </location>
</feature>
<organism evidence="2 3">
    <name type="scientific">Orbilia blumenaviensis</name>
    <dbReference type="NCBI Taxonomy" id="1796055"/>
    <lineage>
        <taxon>Eukaryota</taxon>
        <taxon>Fungi</taxon>
        <taxon>Dikarya</taxon>
        <taxon>Ascomycota</taxon>
        <taxon>Pezizomycotina</taxon>
        <taxon>Orbiliomycetes</taxon>
        <taxon>Orbiliales</taxon>
        <taxon>Orbiliaceae</taxon>
        <taxon>Orbilia</taxon>
    </lineage>
</organism>
<feature type="region of interest" description="Disordered" evidence="1">
    <location>
        <begin position="359"/>
        <end position="387"/>
    </location>
</feature>